<dbReference type="OrthoDB" id="14924at2157"/>
<name>A0A166CV24_9EURY</name>
<dbReference type="InterPro" id="IPR004457">
    <property type="entry name" value="Znf_ZPR1"/>
</dbReference>
<dbReference type="GO" id="GO:0008270">
    <property type="term" value="F:zinc ion binding"/>
    <property type="evidence" value="ECO:0007669"/>
    <property type="project" value="UniProtKB-KW"/>
</dbReference>
<dbReference type="InterPro" id="IPR040141">
    <property type="entry name" value="ZPR1"/>
</dbReference>
<dbReference type="InterPro" id="IPR056180">
    <property type="entry name" value="ZPR1_jr_dom"/>
</dbReference>
<evidence type="ECO:0000256" key="1">
    <source>
        <dbReference type="ARBA" id="ARBA00008354"/>
    </source>
</evidence>
<dbReference type="RefSeq" id="WP_067260399.1">
    <property type="nucleotide sequence ID" value="NZ_LWMW01000142.1"/>
</dbReference>
<evidence type="ECO:0000259" key="5">
    <source>
        <dbReference type="SMART" id="SM00709"/>
    </source>
</evidence>
<reference evidence="6 7" key="1">
    <citation type="submission" date="2016-04" db="EMBL/GenBank/DDBJ databases">
        <title>Genome sequence of Methanobrevibacter cuticularis DSM 11139.</title>
        <authorList>
            <person name="Poehlein A."/>
            <person name="Seedorf H."/>
            <person name="Daniel R."/>
        </authorList>
    </citation>
    <scope>NUCLEOTIDE SEQUENCE [LARGE SCALE GENOMIC DNA]</scope>
    <source>
        <strain evidence="6 7">DSM 11139</strain>
    </source>
</reference>
<dbReference type="AlphaFoldDB" id="A0A166CV24"/>
<dbReference type="EMBL" id="LWMW01000142">
    <property type="protein sequence ID" value="KZX14893.1"/>
    <property type="molecule type" value="Genomic_DNA"/>
</dbReference>
<comment type="similarity">
    <text evidence="1">Belongs to the ZPR1 family.</text>
</comment>
<accession>A0A166CV24</accession>
<evidence type="ECO:0000256" key="2">
    <source>
        <dbReference type="ARBA" id="ARBA00022723"/>
    </source>
</evidence>
<organism evidence="6 7">
    <name type="scientific">Methanobrevibacter cuticularis</name>
    <dbReference type="NCBI Taxonomy" id="47311"/>
    <lineage>
        <taxon>Archaea</taxon>
        <taxon>Methanobacteriati</taxon>
        <taxon>Methanobacteriota</taxon>
        <taxon>Methanomada group</taxon>
        <taxon>Methanobacteria</taxon>
        <taxon>Methanobacteriales</taxon>
        <taxon>Methanobacteriaceae</taxon>
        <taxon>Methanobrevibacter</taxon>
    </lineage>
</organism>
<evidence type="ECO:0000313" key="6">
    <source>
        <dbReference type="EMBL" id="KZX14893.1"/>
    </source>
</evidence>
<dbReference type="NCBIfam" id="TIGR00340">
    <property type="entry name" value="zpr1_rel"/>
    <property type="match status" value="1"/>
</dbReference>
<feature type="domain" description="Zinc finger ZPR1-type" evidence="5">
    <location>
        <begin position="3"/>
        <end position="159"/>
    </location>
</feature>
<evidence type="ECO:0000256" key="4">
    <source>
        <dbReference type="ARBA" id="ARBA00022833"/>
    </source>
</evidence>
<proteinExistence type="inferred from homology"/>
<keyword evidence="2" id="KW-0479">Metal-binding</keyword>
<evidence type="ECO:0000313" key="7">
    <source>
        <dbReference type="Proteomes" id="UP000077275"/>
    </source>
</evidence>
<dbReference type="Gene3D" id="2.60.120.1040">
    <property type="entry name" value="ZPR1, A/B domain"/>
    <property type="match status" value="1"/>
</dbReference>
<keyword evidence="3 6" id="KW-0863">Zinc-finger</keyword>
<dbReference type="NCBIfam" id="TIGR00310">
    <property type="entry name" value="ZPR1_znf"/>
    <property type="match status" value="1"/>
</dbReference>
<dbReference type="PANTHER" id="PTHR10876:SF0">
    <property type="entry name" value="ZINC FINGER PROTEIN ZPR1"/>
    <property type="match status" value="1"/>
</dbReference>
<dbReference type="PANTHER" id="PTHR10876">
    <property type="entry name" value="ZINC FINGER PROTEIN ZPR1"/>
    <property type="match status" value="1"/>
</dbReference>
<dbReference type="SMART" id="SM00709">
    <property type="entry name" value="Zpr1"/>
    <property type="match status" value="1"/>
</dbReference>
<keyword evidence="7" id="KW-1185">Reference proteome</keyword>
<dbReference type="STRING" id="47311.MBCUT_18640"/>
<dbReference type="InterPro" id="IPR042452">
    <property type="entry name" value="ZPR1_Znf1/2"/>
</dbReference>
<keyword evidence="4" id="KW-0862">Zinc</keyword>
<dbReference type="InterPro" id="IPR004470">
    <property type="entry name" value="ZPR1-like_arc"/>
</dbReference>
<sequence length="189" mass="20719">MIIDCPVCNGKGTAESTTKTENIPYFGEVMESSLICNACGYKHNDIISLEQKDPIKLTLAINKDTLSSRVIKSQSATVSIPELGLKVEPGPKSLGYVSNVEGVITRFEEGVNRALTIFDDDESQKNGLAILEKLDKLIAGMLEATLIIEDPFGQSNLMDINVKKEELTKEELKNLKTGFAIIEDINPED</sequence>
<dbReference type="InterPro" id="IPR042451">
    <property type="entry name" value="ZPR1_A/B_dom"/>
</dbReference>
<dbReference type="PATRIC" id="fig|47311.3.peg.2028"/>
<protein>
    <submittedName>
        <fullName evidence="6">ZPR1 zinc-finger domain protein</fullName>
    </submittedName>
</protein>
<evidence type="ECO:0000256" key="3">
    <source>
        <dbReference type="ARBA" id="ARBA00022771"/>
    </source>
</evidence>
<dbReference type="Pfam" id="PF22794">
    <property type="entry name" value="jr-ZPR1"/>
    <property type="match status" value="1"/>
</dbReference>
<dbReference type="Pfam" id="PF03367">
    <property type="entry name" value="Zn_ribbon_ZPR1"/>
    <property type="match status" value="1"/>
</dbReference>
<comment type="caution">
    <text evidence="6">The sequence shown here is derived from an EMBL/GenBank/DDBJ whole genome shotgun (WGS) entry which is preliminary data.</text>
</comment>
<gene>
    <name evidence="6" type="ORF">MBCUT_18640</name>
</gene>
<dbReference type="Proteomes" id="UP000077275">
    <property type="component" value="Unassembled WGS sequence"/>
</dbReference>
<dbReference type="Gene3D" id="2.20.25.420">
    <property type="entry name" value="ZPR1, zinc finger domain"/>
    <property type="match status" value="1"/>
</dbReference>